<dbReference type="Gene3D" id="2.30.120.10">
    <property type="match status" value="1"/>
</dbReference>
<evidence type="ECO:0000313" key="7">
    <source>
        <dbReference type="Proteomes" id="UP001143304"/>
    </source>
</evidence>
<accession>A0ABT3T8U9</accession>
<organism evidence="6 7">
    <name type="scientific">Candidatus Marimicrobium litorale</name>
    <dbReference type="NCBI Taxonomy" id="2518991"/>
    <lineage>
        <taxon>Bacteria</taxon>
        <taxon>Pseudomonadati</taxon>
        <taxon>Pseudomonadota</taxon>
        <taxon>Gammaproteobacteria</taxon>
        <taxon>Cellvibrionales</taxon>
        <taxon>Halieaceae</taxon>
        <taxon>Marimicrobium</taxon>
    </lineage>
</organism>
<comment type="caution">
    <text evidence="6">The sequence shown here is derived from an EMBL/GenBank/DDBJ whole genome shotgun (WGS) entry which is preliminary data.</text>
</comment>
<evidence type="ECO:0000256" key="3">
    <source>
        <dbReference type="ARBA" id="ARBA00023145"/>
    </source>
</evidence>
<feature type="chain" id="PRO_5045170985" description="Penicillin amidase" evidence="5">
    <location>
        <begin position="25"/>
        <end position="838"/>
    </location>
</feature>
<evidence type="ECO:0000256" key="1">
    <source>
        <dbReference type="ARBA" id="ARBA00006586"/>
    </source>
</evidence>
<keyword evidence="5" id="KW-0732">Signal</keyword>
<dbReference type="InterPro" id="IPR002692">
    <property type="entry name" value="S45"/>
</dbReference>
<dbReference type="InterPro" id="IPR043147">
    <property type="entry name" value="Penicillin_amidase_A-knob"/>
</dbReference>
<protein>
    <recommendedName>
        <fullName evidence="8">Penicillin amidase</fullName>
    </recommendedName>
</protein>
<dbReference type="Pfam" id="PF01804">
    <property type="entry name" value="Penicil_amidase"/>
    <property type="match status" value="1"/>
</dbReference>
<keyword evidence="2" id="KW-0378">Hydrolase</keyword>
<evidence type="ECO:0000256" key="4">
    <source>
        <dbReference type="ARBA" id="ARBA00038735"/>
    </source>
</evidence>
<dbReference type="Gene3D" id="3.60.20.10">
    <property type="entry name" value="Glutamine Phosphoribosylpyrophosphate, subunit 1, domain 1"/>
    <property type="match status" value="1"/>
</dbReference>
<feature type="signal peptide" evidence="5">
    <location>
        <begin position="1"/>
        <end position="24"/>
    </location>
</feature>
<dbReference type="Gene3D" id="1.10.1400.10">
    <property type="match status" value="1"/>
</dbReference>
<dbReference type="PANTHER" id="PTHR34218:SF4">
    <property type="entry name" value="ACYL-HOMOSERINE LACTONE ACYLASE QUIP"/>
    <property type="match status" value="1"/>
</dbReference>
<dbReference type="Proteomes" id="UP001143304">
    <property type="component" value="Unassembled WGS sequence"/>
</dbReference>
<proteinExistence type="inferred from homology"/>
<dbReference type="EMBL" id="SHNO01000001">
    <property type="protein sequence ID" value="MCX2978600.1"/>
    <property type="molecule type" value="Genomic_DNA"/>
</dbReference>
<evidence type="ECO:0008006" key="8">
    <source>
        <dbReference type="Google" id="ProtNLM"/>
    </source>
</evidence>
<sequence length="838" mass="89732">MSLNMNNIFHRAFLVTALCSALLAACSDSSNNNNQSSNILKEDRAYYILPPGNYGGIPTNDNSLDQLPLYDGLTPLRGNVTDEDIDALFLPENLEPVGATTEEVTGRQGLTILYDSFGVPHITGETRADLAFGAGWVTARDRFLLLNLGRNPARVAVADVPGINAFSLVTNPSETFIPSAATEQLVTDQQALILEVYGAEEGQQILDDAQSYADGLNAYEAANDIPNPEPYNVNDVIAVTAFIGSIFGAGGGSEASNAEFLSTLVQGLGDGQAQLAWEDTMLFGDPEAPTTIDKRFDYGPITGGAVTGSVSIDAGSVINLDPRQPESTNTGLADSGGDVFFPAAGAPPDRQASNFLVAGGEVAANDATIAVMGPQLGYYYPEIVYQLHLSGAGIEAQGVGVPGLAMYLLIGRTQDYAWSLTSASHDVRDVFAEVLCEPDGGEPTRDSMHYEFDGVCTPFNIFNAGELSGVPLVYPQSVHGNVIGTATSDGRPVALTRKRSTFGRDGLNLGALKAMTEGKASTPELFWENANKFGFTFNWAYASRTSTAFFSSGRLPVRADGLDRRLPTLGTGDYEWQGFLTEEQHPHSLDGPDNRLLNWNNQSAPGFMHGDGTPYGSVHRVQLFDQFPDKVDLAGVVGIMNRSATEDVRSPAWPIVSELLRASEAPSVLAGQIVDVLDAWVADDAPILDADNNGFYDQSGPTIMDALWEPLGRAVMLPVFGDTVDALDNIRNLGGNDGSSYIYKDLRTLLGKDVEGPFNLQYCGAGEVEACRDSLWAVVEIIGEELSAEFGNDNPDTWLSTARLLSFTPGLISNTFRPTNRPTFQQALELAPQRPDGS</sequence>
<evidence type="ECO:0000256" key="2">
    <source>
        <dbReference type="ARBA" id="ARBA00022801"/>
    </source>
</evidence>
<dbReference type="PANTHER" id="PTHR34218">
    <property type="entry name" value="PEPTIDASE S45 PENICILLIN AMIDASE"/>
    <property type="match status" value="1"/>
</dbReference>
<dbReference type="InterPro" id="IPR023343">
    <property type="entry name" value="Penicillin_amidase_dom1"/>
</dbReference>
<keyword evidence="3" id="KW-0865">Zymogen</keyword>
<dbReference type="SUPFAM" id="SSF56235">
    <property type="entry name" value="N-terminal nucleophile aminohydrolases (Ntn hydrolases)"/>
    <property type="match status" value="1"/>
</dbReference>
<comment type="subunit">
    <text evidence="4">Heterodimer of an alpha subunit and a beta subunit processed from the same precursor.</text>
</comment>
<evidence type="ECO:0000313" key="6">
    <source>
        <dbReference type="EMBL" id="MCX2978600.1"/>
    </source>
</evidence>
<comment type="similarity">
    <text evidence="1">Belongs to the peptidase S45 family.</text>
</comment>
<evidence type="ECO:0000256" key="5">
    <source>
        <dbReference type="SAM" id="SignalP"/>
    </source>
</evidence>
<keyword evidence="7" id="KW-1185">Reference proteome</keyword>
<dbReference type="Gene3D" id="1.10.439.10">
    <property type="entry name" value="Penicillin Amidohydrolase, domain 1"/>
    <property type="match status" value="1"/>
</dbReference>
<reference evidence="6" key="1">
    <citation type="submission" date="2019-02" db="EMBL/GenBank/DDBJ databases">
        <authorList>
            <person name="Li S.-H."/>
        </authorList>
    </citation>
    <scope>NUCLEOTIDE SEQUENCE</scope>
    <source>
        <strain evidence="6">IMCC11814</strain>
    </source>
</reference>
<dbReference type="InterPro" id="IPR043146">
    <property type="entry name" value="Penicillin_amidase_N_B-knob"/>
</dbReference>
<dbReference type="InterPro" id="IPR029055">
    <property type="entry name" value="Ntn_hydrolases_N"/>
</dbReference>
<name>A0ABT3T8U9_9GAMM</name>
<gene>
    <name evidence="6" type="ORF">EYC82_14630</name>
</gene>